<gene>
    <name evidence="2" type="ORF">HF999_10780</name>
</gene>
<comment type="caution">
    <text evidence="2">The sequence shown here is derived from an EMBL/GenBank/DDBJ whole genome shotgun (WGS) entry which is preliminary data.</text>
</comment>
<feature type="coiled-coil region" evidence="1">
    <location>
        <begin position="231"/>
        <end position="265"/>
    </location>
</feature>
<reference evidence="2 3" key="1">
    <citation type="submission" date="2020-04" db="EMBL/GenBank/DDBJ databases">
        <title>MicrobeNet Type strains.</title>
        <authorList>
            <person name="Nicholson A.C."/>
        </authorList>
    </citation>
    <scope>NUCLEOTIDE SEQUENCE [LARGE SCALE GENOMIC DNA]</scope>
    <source>
        <strain evidence="2 3">DSM 44113</strain>
    </source>
</reference>
<name>A0A846X3T0_9ACTN</name>
<organism evidence="2 3">
    <name type="scientific">Tsukamurella spumae</name>
    <dbReference type="NCBI Taxonomy" id="44753"/>
    <lineage>
        <taxon>Bacteria</taxon>
        <taxon>Bacillati</taxon>
        <taxon>Actinomycetota</taxon>
        <taxon>Actinomycetes</taxon>
        <taxon>Mycobacteriales</taxon>
        <taxon>Tsukamurellaceae</taxon>
        <taxon>Tsukamurella</taxon>
    </lineage>
</organism>
<dbReference type="Proteomes" id="UP000582646">
    <property type="component" value="Unassembled WGS sequence"/>
</dbReference>
<dbReference type="AlphaFoldDB" id="A0A846X3T0"/>
<evidence type="ECO:0000313" key="3">
    <source>
        <dbReference type="Proteomes" id="UP000582646"/>
    </source>
</evidence>
<sequence>MSMYEQTAKPNLNVNISGDIRSYGYNGATWLGWCLLYSRRAFGGAGLGTSAWDEWQRFVKHKHADRNIPKGVYVPIWFDGWWDGNRSGHVAVYKDGAIYSSPYTDKASYDKLDSIEEVERIYGMKYVGWSEDIGGKRVIKCKEEVIMPKDQDVKDYFRSWEKREPTAAELKDYTGRTWRYLVDKLLGAQKKRGVVAQDQAAQLPKVTAQLKKANAALDAAAKSGAADKSMIEKLVRENSALIKKQEQLQATADAKQSELDTATATGSSLLVALGKLIGRK</sequence>
<dbReference type="EMBL" id="JAAXOQ010000012">
    <property type="protein sequence ID" value="NKY18852.1"/>
    <property type="molecule type" value="Genomic_DNA"/>
</dbReference>
<evidence type="ECO:0000313" key="2">
    <source>
        <dbReference type="EMBL" id="NKY18852.1"/>
    </source>
</evidence>
<protein>
    <submittedName>
        <fullName evidence="2">Uncharacterized protein</fullName>
    </submittedName>
</protein>
<evidence type="ECO:0000256" key="1">
    <source>
        <dbReference type="SAM" id="Coils"/>
    </source>
</evidence>
<keyword evidence="3" id="KW-1185">Reference proteome</keyword>
<accession>A0A846X3T0</accession>
<keyword evidence="1" id="KW-0175">Coiled coil</keyword>
<proteinExistence type="predicted"/>
<dbReference type="RefSeq" id="WP_168545879.1">
    <property type="nucleotide sequence ID" value="NZ_BAAAKS010000005.1"/>
</dbReference>